<protein>
    <recommendedName>
        <fullName evidence="8">Immunoglobulin V-set domain-containing protein</fullName>
    </recommendedName>
</protein>
<dbReference type="PANTHER" id="PTHR19433">
    <property type="entry name" value="T-CELL RECEPTOR ALPHA CHAIN V REGION-RELATED"/>
    <property type="match status" value="1"/>
</dbReference>
<evidence type="ECO:0000256" key="4">
    <source>
        <dbReference type="ARBA" id="ARBA00022859"/>
    </source>
</evidence>
<dbReference type="InterPro" id="IPR013783">
    <property type="entry name" value="Ig-like_fold"/>
</dbReference>
<name>A0ABR3LT36_9TELE</name>
<dbReference type="Pfam" id="PF07686">
    <property type="entry name" value="V-set"/>
    <property type="match status" value="1"/>
</dbReference>
<dbReference type="SUPFAM" id="SSF48726">
    <property type="entry name" value="Immunoglobulin"/>
    <property type="match status" value="1"/>
</dbReference>
<sequence length="207" mass="23309">MPVTSSESVSLNCSMINRHEIVWYQLRSEKLDQLIVAEKDETGKKLLINYNRNSNRLKITADRLITTVSLVISGVTESDSGLYFCGTKSDTPELFFDKPIRLKIEDLSATEEPKKVDITGLDYWRADWLTLVVVLLLTVCSDHLAEMSVKTGKELKLAVLLTNADKVETNSSGEWREGLQPMTQDSEGEILITLTVTESSTQSREHR</sequence>
<dbReference type="InterPro" id="IPR052051">
    <property type="entry name" value="TCR_complex_component"/>
</dbReference>
<evidence type="ECO:0000256" key="1">
    <source>
        <dbReference type="ARBA" id="ARBA00004236"/>
    </source>
</evidence>
<keyword evidence="7" id="KW-0325">Glycoprotein</keyword>
<dbReference type="InterPro" id="IPR036179">
    <property type="entry name" value="Ig-like_dom_sf"/>
</dbReference>
<evidence type="ECO:0000313" key="10">
    <source>
        <dbReference type="Proteomes" id="UP001558613"/>
    </source>
</evidence>
<keyword evidence="6" id="KW-1015">Disulfide bond</keyword>
<accession>A0ABR3LT36</accession>
<comment type="subcellular location">
    <subcellularLocation>
        <location evidence="1">Cell membrane</location>
    </subcellularLocation>
</comment>
<dbReference type="InterPro" id="IPR013106">
    <property type="entry name" value="Ig_V-set"/>
</dbReference>
<dbReference type="Gene3D" id="2.60.40.10">
    <property type="entry name" value="Immunoglobulins"/>
    <property type="match status" value="1"/>
</dbReference>
<gene>
    <name evidence="9" type="ORF">QQF64_012980</name>
</gene>
<evidence type="ECO:0000259" key="8">
    <source>
        <dbReference type="Pfam" id="PF07686"/>
    </source>
</evidence>
<proteinExistence type="predicted"/>
<dbReference type="CDD" id="cd00099">
    <property type="entry name" value="IgV"/>
    <property type="match status" value="1"/>
</dbReference>
<evidence type="ECO:0000256" key="7">
    <source>
        <dbReference type="ARBA" id="ARBA00023180"/>
    </source>
</evidence>
<reference evidence="9 10" key="1">
    <citation type="submission" date="2023-09" db="EMBL/GenBank/DDBJ databases">
        <authorList>
            <person name="Wang M."/>
        </authorList>
    </citation>
    <scope>NUCLEOTIDE SEQUENCE [LARGE SCALE GENOMIC DNA]</scope>
    <source>
        <strain evidence="9">GT-2023</strain>
        <tissue evidence="9">Liver</tissue>
    </source>
</reference>
<evidence type="ECO:0000256" key="2">
    <source>
        <dbReference type="ARBA" id="ARBA00022475"/>
    </source>
</evidence>
<keyword evidence="5" id="KW-0472">Membrane</keyword>
<feature type="domain" description="Immunoglobulin V-set" evidence="8">
    <location>
        <begin position="5"/>
        <end position="104"/>
    </location>
</feature>
<evidence type="ECO:0000256" key="3">
    <source>
        <dbReference type="ARBA" id="ARBA00022729"/>
    </source>
</evidence>
<evidence type="ECO:0000256" key="5">
    <source>
        <dbReference type="ARBA" id="ARBA00023136"/>
    </source>
</evidence>
<evidence type="ECO:0000256" key="6">
    <source>
        <dbReference type="ARBA" id="ARBA00023157"/>
    </source>
</evidence>
<evidence type="ECO:0000313" key="9">
    <source>
        <dbReference type="EMBL" id="KAL1254919.1"/>
    </source>
</evidence>
<organism evidence="9 10">
    <name type="scientific">Cirrhinus molitorella</name>
    <name type="common">mud carp</name>
    <dbReference type="NCBI Taxonomy" id="172907"/>
    <lineage>
        <taxon>Eukaryota</taxon>
        <taxon>Metazoa</taxon>
        <taxon>Chordata</taxon>
        <taxon>Craniata</taxon>
        <taxon>Vertebrata</taxon>
        <taxon>Euteleostomi</taxon>
        <taxon>Actinopterygii</taxon>
        <taxon>Neopterygii</taxon>
        <taxon>Teleostei</taxon>
        <taxon>Ostariophysi</taxon>
        <taxon>Cypriniformes</taxon>
        <taxon>Cyprinidae</taxon>
        <taxon>Labeoninae</taxon>
        <taxon>Labeonini</taxon>
        <taxon>Cirrhinus</taxon>
    </lineage>
</organism>
<keyword evidence="10" id="KW-1185">Reference proteome</keyword>
<dbReference type="Proteomes" id="UP001558613">
    <property type="component" value="Unassembled WGS sequence"/>
</dbReference>
<keyword evidence="4" id="KW-0391">Immunity</keyword>
<dbReference type="EMBL" id="JAYMGO010000019">
    <property type="protein sequence ID" value="KAL1254919.1"/>
    <property type="molecule type" value="Genomic_DNA"/>
</dbReference>
<keyword evidence="2" id="KW-1003">Cell membrane</keyword>
<keyword evidence="3" id="KW-0732">Signal</keyword>
<dbReference type="PANTHER" id="PTHR19433:SF111">
    <property type="entry name" value="T CELL RECEPTOR ALPHA VARIABLE 4"/>
    <property type="match status" value="1"/>
</dbReference>
<comment type="caution">
    <text evidence="9">The sequence shown here is derived from an EMBL/GenBank/DDBJ whole genome shotgun (WGS) entry which is preliminary data.</text>
</comment>